<sequence length="1207" mass="124146">MRRSRWLSGGLVATLALALLQAVAAAPARAREACPAAKADAAGAVAAAKSCAGRVEVLGERSERSQTFAAADGSMVLETSAVPKRLKRPDGTWADLDATLRRQADGAWAAAVAQTTARVSAGGGQTLVSVPTAAGPWQLSWPAVLPAAQVAGDTATYPEVFPGVDLQVKALPDGFTYALVVKTREALRSAALRRIPMAASGPAVRAAGDHLEVVGKDGQALLTSGAATAWDSSGDEAKVGRVGLSLSAAGEIVLTPDQAWLADPSLQLPVYVDPQWSSGSSRWTYSNSGNYSYSNLGGVARVGTNPDGTGGSWREHFEFPYGAVAGALIKGVAFKSTLAHTAACSNVQADLWRSADVDVTGRTGWTPALYVEVATGSGHAHKPSEGGGCAGDPQPDQELTFANTADFLPQAQSWANQGLSRVTLTLGSHVEGDKNGWMKFNASSTSLIVNYNRPPNAPNTAALATLGTSQTIDCYTGAQASQPWINVTNGVTFRAEVTDSDVNPGGGYDHVVAKFEWQDLTAGAGVTTQPDTPAFDSPPSAPHAFTTSVPGASLPAGHSYQWRVRGWDGQDYGPYSPWCRFGVDNATPSQPVLTSADLPAYPASAPATTKVGKAATVTVSPGGGDTDIAGYLYSVTTVANPNMPAMYVPAGSGGMATIPVVPLVSGLSKNFLSVVAIDAAGNRSPIALSAEDAAGTRQFRANAADAVTRVAGDATGDGRADVTLLSDIGGGKSALWRWDPAVAGRRTAVAPQGVDGLYASGTVAVNADVDGDGRSDTVTFTQAGTSVAVGVQRSDGNQLTGTVVQTMNGWSTSKIKAVAGDFNADGKSDVLVAYDNNPNGWLGWLFLANGTGPGSPSLSAPIGFGGGLFAWSAITPVAGDFDGDGRADVYEISDGGGCLTEMRFHQTSAASPPAMGGGIVRYSSGAGKLCYGALKFFAGNFNGDQFDDVGAVADRGTCQSQLWTFMTVNATTLNGNAITQWDSGQNAWCFGPVTPVPGDYNGDGRTDVGLVYRCCGAYQAQLWITTSTGTAFSAPAEVAGGGIGPAGTASVSLDTALGAAQQKYQVVNAGSGTCADDVAGNLQGQPCAAVATQYVTIERRGAQYVSIHPADVANTCYDVAWANTANMTPIGRNGCHGVATQPYMLAQYWTVEYLSGPPSAPVVRFVTPLSGKCLDLDNDRAAAGTSIWEYDCNGGLAQSWILRPVAS</sequence>
<dbReference type="Gene3D" id="2.60.40.10">
    <property type="entry name" value="Immunoglobulins"/>
    <property type="match status" value="1"/>
</dbReference>
<dbReference type="Pfam" id="PF14200">
    <property type="entry name" value="RicinB_lectin_2"/>
    <property type="match status" value="1"/>
</dbReference>
<reference evidence="5" key="1">
    <citation type="journal article" date="2019" name="Int. J. Syst. Evol. Microbiol.">
        <title>The Global Catalogue of Microorganisms (GCM) 10K type strain sequencing project: providing services to taxonomists for standard genome sequencing and annotation.</title>
        <authorList>
            <consortium name="The Broad Institute Genomics Platform"/>
            <consortium name="The Broad Institute Genome Sequencing Center for Infectious Disease"/>
            <person name="Wu L."/>
            <person name="Ma J."/>
        </authorList>
    </citation>
    <scope>NUCLEOTIDE SEQUENCE [LARGE SCALE GENOMIC DNA]</scope>
    <source>
        <strain evidence="5">JCM 3272</strain>
    </source>
</reference>
<dbReference type="Gene3D" id="2.80.10.50">
    <property type="match status" value="2"/>
</dbReference>
<keyword evidence="1 2" id="KW-0732">Signal</keyword>
<dbReference type="InterPro" id="IPR013783">
    <property type="entry name" value="Ig-like_fold"/>
</dbReference>
<dbReference type="CDD" id="cd00161">
    <property type="entry name" value="beta-trefoil_Ricin-like"/>
    <property type="match status" value="1"/>
</dbReference>
<dbReference type="PANTHER" id="PTHR13412:SF0">
    <property type="entry name" value="T-CELL IMMUNOMODULATORY PROTEIN"/>
    <property type="match status" value="1"/>
</dbReference>
<dbReference type="SUPFAM" id="SSF50370">
    <property type="entry name" value="Ricin B-like lectins"/>
    <property type="match status" value="1"/>
</dbReference>
<feature type="domain" description="Ricin B lectin" evidence="3">
    <location>
        <begin position="1063"/>
        <end position="1203"/>
    </location>
</feature>
<evidence type="ECO:0000256" key="1">
    <source>
        <dbReference type="ARBA" id="ARBA00022729"/>
    </source>
</evidence>
<evidence type="ECO:0000259" key="3">
    <source>
        <dbReference type="SMART" id="SM00458"/>
    </source>
</evidence>
<dbReference type="SMART" id="SM00458">
    <property type="entry name" value="RICIN"/>
    <property type="match status" value="1"/>
</dbReference>
<dbReference type="InterPro" id="IPR000772">
    <property type="entry name" value="Ricin_B_lectin"/>
</dbReference>
<name>A0ABP5UML5_9ACTN</name>
<dbReference type="PROSITE" id="PS50231">
    <property type="entry name" value="RICIN_B_LECTIN"/>
    <property type="match status" value="1"/>
</dbReference>
<dbReference type="Gene3D" id="2.40.128.340">
    <property type="match status" value="3"/>
</dbReference>
<dbReference type="InterPro" id="IPR028994">
    <property type="entry name" value="Integrin_alpha_N"/>
</dbReference>
<evidence type="ECO:0000313" key="5">
    <source>
        <dbReference type="Proteomes" id="UP001501444"/>
    </source>
</evidence>
<proteinExistence type="predicted"/>
<dbReference type="InterPro" id="IPR024881">
    <property type="entry name" value="Tip"/>
</dbReference>
<dbReference type="InterPro" id="IPR035992">
    <property type="entry name" value="Ricin_B-like_lectins"/>
</dbReference>
<dbReference type="InterPro" id="IPR013517">
    <property type="entry name" value="FG-GAP"/>
</dbReference>
<organism evidence="4 5">
    <name type="scientific">Dactylosporangium salmoneum</name>
    <dbReference type="NCBI Taxonomy" id="53361"/>
    <lineage>
        <taxon>Bacteria</taxon>
        <taxon>Bacillati</taxon>
        <taxon>Actinomycetota</taxon>
        <taxon>Actinomycetes</taxon>
        <taxon>Micromonosporales</taxon>
        <taxon>Micromonosporaceae</taxon>
        <taxon>Dactylosporangium</taxon>
    </lineage>
</organism>
<dbReference type="Proteomes" id="UP001501444">
    <property type="component" value="Unassembled WGS sequence"/>
</dbReference>
<feature type="signal peptide" evidence="2">
    <location>
        <begin position="1"/>
        <end position="24"/>
    </location>
</feature>
<dbReference type="Pfam" id="PF13517">
    <property type="entry name" value="FG-GAP_3"/>
    <property type="match status" value="1"/>
</dbReference>
<accession>A0ABP5UML5</accession>
<protein>
    <recommendedName>
        <fullName evidence="3">Ricin B lectin domain-containing protein</fullName>
    </recommendedName>
</protein>
<keyword evidence="5" id="KW-1185">Reference proteome</keyword>
<dbReference type="PANTHER" id="PTHR13412">
    <property type="entry name" value="T-CELL IMMUNOMODULATORY PROTEIN HOMOLOG"/>
    <property type="match status" value="1"/>
</dbReference>
<evidence type="ECO:0000313" key="4">
    <source>
        <dbReference type="EMBL" id="GAA2382718.1"/>
    </source>
</evidence>
<dbReference type="EMBL" id="BAAARV010000093">
    <property type="protein sequence ID" value="GAA2382718.1"/>
    <property type="molecule type" value="Genomic_DNA"/>
</dbReference>
<feature type="chain" id="PRO_5045745356" description="Ricin B lectin domain-containing protein" evidence="2">
    <location>
        <begin position="25"/>
        <end position="1207"/>
    </location>
</feature>
<dbReference type="SUPFAM" id="SSF69318">
    <property type="entry name" value="Integrin alpha N-terminal domain"/>
    <property type="match status" value="1"/>
</dbReference>
<evidence type="ECO:0000256" key="2">
    <source>
        <dbReference type="SAM" id="SignalP"/>
    </source>
</evidence>
<gene>
    <name evidence="4" type="ORF">GCM10010170_091140</name>
</gene>
<comment type="caution">
    <text evidence="4">The sequence shown here is derived from an EMBL/GenBank/DDBJ whole genome shotgun (WGS) entry which is preliminary data.</text>
</comment>